<feature type="short sequence motif" description="GXSXG" evidence="2">
    <location>
        <begin position="45"/>
        <end position="49"/>
    </location>
</feature>
<dbReference type="InterPro" id="IPR002641">
    <property type="entry name" value="PNPLA_dom"/>
</dbReference>
<dbReference type="SUPFAM" id="SSF52151">
    <property type="entry name" value="FabD/lysophospholipase-like"/>
    <property type="match status" value="1"/>
</dbReference>
<feature type="domain" description="PNPLA" evidence="3">
    <location>
        <begin position="10"/>
        <end position="179"/>
    </location>
</feature>
<organism evidence="4 5">
    <name type="scientific">Staurois parvus</name>
    <dbReference type="NCBI Taxonomy" id="386267"/>
    <lineage>
        <taxon>Eukaryota</taxon>
        <taxon>Metazoa</taxon>
        <taxon>Chordata</taxon>
        <taxon>Craniata</taxon>
        <taxon>Vertebrata</taxon>
        <taxon>Euteleostomi</taxon>
        <taxon>Amphibia</taxon>
        <taxon>Batrachia</taxon>
        <taxon>Anura</taxon>
        <taxon>Neobatrachia</taxon>
        <taxon>Ranoidea</taxon>
        <taxon>Ranidae</taxon>
        <taxon>Staurois</taxon>
    </lineage>
</organism>
<sequence length="489" mass="54185">MFDRERGWNLSFAGCGFLGVYHVGVSSCLQERAPYLITEATKIYGASAGALNAAALVCGCCLAECCSDVMEVAKEARKRNLGPLHPSFNLVKILKNGLYRNFPENAHELASGKLCISLTRVSDGENVLVSEFSSKEELIQALICSAFVPIYCGIIPPTFRGVRYVDGGISNNLPEYELKNTITVSPFSGESDICPRDNSTNFHELRVTNTSIQFSLGNLYRLTRALFPPEPKVLGEMCQQGYNDALRFLKDNNLLNAPLPTAYLSLGEEKPIACSSPECIMSPNVKEVQEKEVEKKPLVKQESWHLDRRIMEKLPPRLCKALQEACKEKGGLYSQITGLLPIRVASYVALPCTLPVESAYSLALRLVDWFPDIPDDVRWMRSVAGAVYHHARKRLLPPRPPVRSTLRKCLSLPSPLLHASTYLSPNNYSSMDLEGWVFDFSSPLNSNALNSDLHTRKLALPSFDPDDSGMELSISGDDMDSYSSSEVNF</sequence>
<keyword evidence="2" id="KW-0378">Hydrolase</keyword>
<evidence type="ECO:0000259" key="3">
    <source>
        <dbReference type="PROSITE" id="PS51635"/>
    </source>
</evidence>
<evidence type="ECO:0000313" key="5">
    <source>
        <dbReference type="Proteomes" id="UP001162483"/>
    </source>
</evidence>
<dbReference type="InterPro" id="IPR033903">
    <property type="entry name" value="PNPLA2"/>
</dbReference>
<feature type="short sequence motif" description="DGA/G" evidence="2">
    <location>
        <begin position="166"/>
        <end position="168"/>
    </location>
</feature>
<comment type="caution">
    <text evidence="4">The sequence shown here is derived from an EMBL/GenBank/DDBJ whole genome shotgun (WGS) entry which is preliminary data.</text>
</comment>
<dbReference type="PROSITE" id="PS51257">
    <property type="entry name" value="PROKAR_LIPOPROTEIN"/>
    <property type="match status" value="1"/>
</dbReference>
<dbReference type="Pfam" id="PF01734">
    <property type="entry name" value="Patatin"/>
    <property type="match status" value="1"/>
</dbReference>
<keyword evidence="1 2" id="KW-0443">Lipid metabolism</keyword>
<name>A0ABN9D0U1_9NEOB</name>
<evidence type="ECO:0000256" key="1">
    <source>
        <dbReference type="ARBA" id="ARBA00023098"/>
    </source>
</evidence>
<dbReference type="PANTHER" id="PTHR12406">
    <property type="entry name" value="CALCIUM-INDEPENDENT PHOSPHOLIPASE A2 IPLA2 -RELATED"/>
    <property type="match status" value="1"/>
</dbReference>
<feature type="active site" description="Proton acceptor" evidence="2">
    <location>
        <position position="166"/>
    </location>
</feature>
<keyword evidence="5" id="KW-1185">Reference proteome</keyword>
<evidence type="ECO:0000256" key="2">
    <source>
        <dbReference type="PROSITE-ProRule" id="PRU01161"/>
    </source>
</evidence>
<dbReference type="InterPro" id="IPR016035">
    <property type="entry name" value="Acyl_Trfase/lysoPLipase"/>
</dbReference>
<reference evidence="4" key="1">
    <citation type="submission" date="2023-05" db="EMBL/GenBank/DDBJ databases">
        <authorList>
            <person name="Stuckert A."/>
        </authorList>
    </citation>
    <scope>NUCLEOTIDE SEQUENCE</scope>
</reference>
<dbReference type="PROSITE" id="PS51635">
    <property type="entry name" value="PNPLA"/>
    <property type="match status" value="1"/>
</dbReference>
<evidence type="ECO:0000313" key="4">
    <source>
        <dbReference type="EMBL" id="CAI9566079.1"/>
    </source>
</evidence>
<feature type="active site" description="Nucleophile" evidence="2">
    <location>
        <position position="47"/>
    </location>
</feature>
<dbReference type="Gene3D" id="3.40.1090.10">
    <property type="entry name" value="Cytosolic phospholipase A2 catalytic domain"/>
    <property type="match status" value="1"/>
</dbReference>
<feature type="short sequence motif" description="GXGXXG" evidence="2">
    <location>
        <begin position="14"/>
        <end position="19"/>
    </location>
</feature>
<gene>
    <name evidence="4" type="ORF">SPARVUS_LOCUS6272728</name>
</gene>
<accession>A0ABN9D0U1</accession>
<dbReference type="EMBL" id="CATNWA010013996">
    <property type="protein sequence ID" value="CAI9566079.1"/>
    <property type="molecule type" value="Genomic_DNA"/>
</dbReference>
<dbReference type="Proteomes" id="UP001162483">
    <property type="component" value="Unassembled WGS sequence"/>
</dbReference>
<proteinExistence type="predicted"/>
<dbReference type="InterPro" id="IPR033562">
    <property type="entry name" value="PLPL"/>
</dbReference>
<dbReference type="CDD" id="cd07220">
    <property type="entry name" value="Pat_PNPLA2"/>
    <property type="match status" value="1"/>
</dbReference>
<protein>
    <recommendedName>
        <fullName evidence="3">PNPLA domain-containing protein</fullName>
    </recommendedName>
</protein>
<keyword evidence="2" id="KW-0442">Lipid degradation</keyword>
<dbReference type="PANTHER" id="PTHR12406:SF22">
    <property type="entry name" value="1-ACYLGLYCEROL-3-PHOSPHATE O-ACYLTRANSFERASE PNPLA3"/>
    <property type="match status" value="1"/>
</dbReference>